<evidence type="ECO:0000256" key="1">
    <source>
        <dbReference type="ARBA" id="ARBA00004651"/>
    </source>
</evidence>
<evidence type="ECO:0000313" key="10">
    <source>
        <dbReference type="RefSeq" id="XP_030379682.1"/>
    </source>
</evidence>
<reference evidence="10" key="1">
    <citation type="submission" date="2025-08" db="UniProtKB">
        <authorList>
            <consortium name="RefSeq"/>
        </authorList>
    </citation>
    <scope>IDENTIFICATION</scope>
    <source>
        <strain evidence="10">11010-0011.00</strain>
        <tissue evidence="10">Whole body</tissue>
    </source>
</reference>
<keyword evidence="7 8" id="KW-0807">Transducer</keyword>
<dbReference type="OrthoDB" id="6478931at2759"/>
<comment type="function">
    <text evidence="8">Gustatory receptor which mediates acceptance or avoidance behavior, depending on its substrates.</text>
</comment>
<dbReference type="GO" id="GO:0007635">
    <property type="term" value="P:chemosensory behavior"/>
    <property type="evidence" value="ECO:0007669"/>
    <property type="project" value="TreeGrafter"/>
</dbReference>
<dbReference type="AlphaFoldDB" id="A0A6J2TXQ1"/>
<dbReference type="PANTHER" id="PTHR21143:SF104">
    <property type="entry name" value="GUSTATORY RECEPTOR 8A-RELATED"/>
    <property type="match status" value="1"/>
</dbReference>
<dbReference type="GO" id="GO:0005886">
    <property type="term" value="C:plasma membrane"/>
    <property type="evidence" value="ECO:0007669"/>
    <property type="project" value="UniProtKB-SubCell"/>
</dbReference>
<accession>A0A6J2TXQ1</accession>
<evidence type="ECO:0000256" key="5">
    <source>
        <dbReference type="ARBA" id="ARBA00023136"/>
    </source>
</evidence>
<evidence type="ECO:0000256" key="6">
    <source>
        <dbReference type="ARBA" id="ARBA00023170"/>
    </source>
</evidence>
<evidence type="ECO:0000256" key="3">
    <source>
        <dbReference type="ARBA" id="ARBA00022692"/>
    </source>
</evidence>
<dbReference type="GO" id="GO:0007165">
    <property type="term" value="P:signal transduction"/>
    <property type="evidence" value="ECO:0007669"/>
    <property type="project" value="UniProtKB-KW"/>
</dbReference>
<dbReference type="GO" id="GO:0043025">
    <property type="term" value="C:neuronal cell body"/>
    <property type="evidence" value="ECO:0007669"/>
    <property type="project" value="TreeGrafter"/>
</dbReference>
<keyword evidence="4 8" id="KW-1133">Transmembrane helix</keyword>
<dbReference type="Proteomes" id="UP000504634">
    <property type="component" value="Unplaced"/>
</dbReference>
<dbReference type="RefSeq" id="XP_030379682.1">
    <property type="nucleotide sequence ID" value="XM_030523822.1"/>
</dbReference>
<feature type="transmembrane region" description="Helical" evidence="8">
    <location>
        <begin position="365"/>
        <end position="385"/>
    </location>
</feature>
<dbReference type="GO" id="GO:0030424">
    <property type="term" value="C:axon"/>
    <property type="evidence" value="ECO:0007669"/>
    <property type="project" value="TreeGrafter"/>
</dbReference>
<proteinExistence type="inferred from homology"/>
<dbReference type="GeneID" id="115627929"/>
<keyword evidence="6 8" id="KW-0675">Receptor</keyword>
<sequence>MDILDALAPLNHFCQLCNLTAWRISQHEHRLQRSRWLELYTWTVLGLASVYTTYGIFGEDVCSTKSADDAGYTMDDIQLLGMRIAHAVALLETVWKRATKRDFYAEVQVIDRLFHDALNVSAENKKLRRLTTRRAAIMFCCYAISQGFIMLTKILLSTPEFPVYWFCYLLPMLVSGLRYFQIFTAVLIVRLRLELMVRVLEKLRLRTQPTKSVDGDAHAVGLIAIRRLLVVRQLYEHLWRLVGLLNRCYGLSMLFQVGNDFLAITSNCYWIFLNFKKFTSSPVEFLQVVASTLWSAPHLVNVLVLALMCENASQYPTRLAVSLHRIQLDLENDNHNALVTQFSLQLVHQRLTFSAAGFFTVDCTLLYTIVGATTTYLIILIQFHMSENFGSL</sequence>
<dbReference type="CTD" id="31093"/>
<keyword evidence="3 8" id="KW-0812">Transmembrane</keyword>
<dbReference type="GO" id="GO:0050909">
    <property type="term" value="P:sensory perception of taste"/>
    <property type="evidence" value="ECO:0007669"/>
    <property type="project" value="InterPro"/>
</dbReference>
<keyword evidence="2 8" id="KW-1003">Cell membrane</keyword>
<dbReference type="PANTHER" id="PTHR21143">
    <property type="entry name" value="INVERTEBRATE GUSTATORY RECEPTOR"/>
    <property type="match status" value="1"/>
</dbReference>
<dbReference type="GO" id="GO:0008049">
    <property type="term" value="P:male courtship behavior"/>
    <property type="evidence" value="ECO:0007669"/>
    <property type="project" value="TreeGrafter"/>
</dbReference>
<dbReference type="Pfam" id="PF08395">
    <property type="entry name" value="7tm_7"/>
    <property type="match status" value="1"/>
</dbReference>
<keyword evidence="9" id="KW-1185">Reference proteome</keyword>
<comment type="subcellular location">
    <subcellularLocation>
        <location evidence="1 8">Cell membrane</location>
        <topology evidence="1 8">Multi-pass membrane protein</topology>
    </subcellularLocation>
</comment>
<organism evidence="9 10">
    <name type="scientific">Drosophila lebanonensis</name>
    <name type="common">Fruit fly</name>
    <name type="synonym">Scaptodrosophila lebanonensis</name>
    <dbReference type="NCBI Taxonomy" id="7225"/>
    <lineage>
        <taxon>Eukaryota</taxon>
        <taxon>Metazoa</taxon>
        <taxon>Ecdysozoa</taxon>
        <taxon>Arthropoda</taxon>
        <taxon>Hexapoda</taxon>
        <taxon>Insecta</taxon>
        <taxon>Pterygota</taxon>
        <taxon>Neoptera</taxon>
        <taxon>Endopterygota</taxon>
        <taxon>Diptera</taxon>
        <taxon>Brachycera</taxon>
        <taxon>Muscomorpha</taxon>
        <taxon>Ephydroidea</taxon>
        <taxon>Drosophilidae</taxon>
        <taxon>Scaptodrosophila</taxon>
    </lineage>
</organism>
<evidence type="ECO:0000256" key="2">
    <source>
        <dbReference type="ARBA" id="ARBA00022475"/>
    </source>
</evidence>
<comment type="caution">
    <text evidence="8">Lacks conserved residue(s) required for the propagation of feature annotation.</text>
</comment>
<evidence type="ECO:0000256" key="4">
    <source>
        <dbReference type="ARBA" id="ARBA00022989"/>
    </source>
</evidence>
<keyword evidence="5 8" id="KW-0472">Membrane</keyword>
<comment type="similarity">
    <text evidence="8">Belongs to the insect chemoreceptor superfamily. Gustatory receptor (GR) family.</text>
</comment>
<dbReference type="InterPro" id="IPR013604">
    <property type="entry name" value="7TM_chemorcpt"/>
</dbReference>
<evidence type="ECO:0000313" key="9">
    <source>
        <dbReference type="Proteomes" id="UP000504634"/>
    </source>
</evidence>
<feature type="transmembrane region" description="Helical" evidence="8">
    <location>
        <begin position="39"/>
        <end position="57"/>
    </location>
</feature>
<protein>
    <recommendedName>
        <fullName evidence="8">Gustatory receptor</fullName>
    </recommendedName>
</protein>
<dbReference type="GO" id="GO:0030425">
    <property type="term" value="C:dendrite"/>
    <property type="evidence" value="ECO:0007669"/>
    <property type="project" value="TreeGrafter"/>
</dbReference>
<gene>
    <name evidence="10" type="primary">LOC115627929</name>
</gene>
<feature type="transmembrane region" description="Helical" evidence="8">
    <location>
        <begin position="135"/>
        <end position="156"/>
    </location>
</feature>
<name>A0A6J2TXQ1_DROLE</name>
<evidence type="ECO:0000256" key="8">
    <source>
        <dbReference type="RuleBase" id="RU363108"/>
    </source>
</evidence>
<evidence type="ECO:0000256" key="7">
    <source>
        <dbReference type="ARBA" id="ARBA00023224"/>
    </source>
</evidence>
<feature type="transmembrane region" description="Helical" evidence="8">
    <location>
        <begin position="162"/>
        <end position="189"/>
    </location>
</feature>